<evidence type="ECO:0000313" key="3">
    <source>
        <dbReference type="RefSeq" id="XP_030381814.1"/>
    </source>
</evidence>
<evidence type="ECO:0000313" key="2">
    <source>
        <dbReference type="Proteomes" id="UP000504634"/>
    </source>
</evidence>
<keyword evidence="1" id="KW-0732">Signal</keyword>
<evidence type="ECO:0000256" key="1">
    <source>
        <dbReference type="SAM" id="SignalP"/>
    </source>
</evidence>
<feature type="signal peptide" evidence="1">
    <location>
        <begin position="1"/>
        <end position="20"/>
    </location>
</feature>
<gene>
    <name evidence="3" type="primary">LOC115629483</name>
</gene>
<sequence length="176" mass="17382">MKSLLCLLCLALSLQLQVEAKSVDIAAIASGLAQAVASTAVNVTDGVAQEANKVAAEATSAEQQQSQSTGISSSATQTQTKTVANNIDSQASNIGQSVAQEAEKIANQLNSTSTASVVSKVAPVVTADGATIIAEEGNEGAKILGGAAAISAPYVKQVDQALGTGASALGNLLGSL</sequence>
<feature type="chain" id="PRO_5027080347" evidence="1">
    <location>
        <begin position="21"/>
        <end position="176"/>
    </location>
</feature>
<dbReference type="RefSeq" id="XP_030381814.1">
    <property type="nucleotide sequence ID" value="XM_030525954.1"/>
</dbReference>
<dbReference type="AlphaFoldDB" id="A0A6J2U0E0"/>
<proteinExistence type="predicted"/>
<dbReference type="GeneID" id="115629483"/>
<name>A0A6J2U0E0_DROLE</name>
<dbReference type="Proteomes" id="UP000504634">
    <property type="component" value="Unplaced"/>
</dbReference>
<accession>A0A6J2U0E0</accession>
<keyword evidence="2" id="KW-1185">Reference proteome</keyword>
<reference evidence="3" key="1">
    <citation type="submission" date="2025-08" db="UniProtKB">
        <authorList>
            <consortium name="RefSeq"/>
        </authorList>
    </citation>
    <scope>IDENTIFICATION</scope>
    <source>
        <strain evidence="3">11010-0011.00</strain>
        <tissue evidence="3">Whole body</tissue>
    </source>
</reference>
<organism evidence="2 3">
    <name type="scientific">Drosophila lebanonensis</name>
    <name type="common">Fruit fly</name>
    <name type="synonym">Scaptodrosophila lebanonensis</name>
    <dbReference type="NCBI Taxonomy" id="7225"/>
    <lineage>
        <taxon>Eukaryota</taxon>
        <taxon>Metazoa</taxon>
        <taxon>Ecdysozoa</taxon>
        <taxon>Arthropoda</taxon>
        <taxon>Hexapoda</taxon>
        <taxon>Insecta</taxon>
        <taxon>Pterygota</taxon>
        <taxon>Neoptera</taxon>
        <taxon>Endopterygota</taxon>
        <taxon>Diptera</taxon>
        <taxon>Brachycera</taxon>
        <taxon>Muscomorpha</taxon>
        <taxon>Ephydroidea</taxon>
        <taxon>Drosophilidae</taxon>
        <taxon>Scaptodrosophila</taxon>
    </lineage>
</organism>
<protein>
    <submittedName>
        <fullName evidence="3">Uncharacterized protein LOC115629483</fullName>
    </submittedName>
</protein>